<dbReference type="Pfam" id="PF02578">
    <property type="entry name" value="Cu-oxidase_4"/>
    <property type="match status" value="1"/>
</dbReference>
<sequence>MKKTVHSPALITPDWPAPAAVSALVTTRSGGFSGGPWQGFNLGDHVGDEADAVAANRWLLQEQLGTGTRVQWLQQVHGTAVVLAPRPHDVPVADASWSCGPGVACAVLTADCLPVLLCDRAATVVAAAHAGWRGLAGGVLETTVRALPVPAASLLAWLGPAIGPAAFEVGAEVRDAFLAADGSAAVLEAFTPAQRRGHYFADIYRLARLRLQAAGVAAIYGGGFCTVSDAARFYSYRRDGVTGRMASLIYLNTAADHG</sequence>
<keyword evidence="4" id="KW-0479">Metal-binding</keyword>
<gene>
    <name evidence="11" type="primary">pgeF</name>
    <name evidence="11" type="ORF">DCP75_02160</name>
</gene>
<evidence type="ECO:0000313" key="12">
    <source>
        <dbReference type="Proteomes" id="UP000259273"/>
    </source>
</evidence>
<dbReference type="PANTHER" id="PTHR30616">
    <property type="entry name" value="UNCHARACTERIZED PROTEIN YFIH"/>
    <property type="match status" value="1"/>
</dbReference>
<evidence type="ECO:0000256" key="6">
    <source>
        <dbReference type="ARBA" id="ARBA00022833"/>
    </source>
</evidence>
<organism evidence="11 12">
    <name type="scientific">Haliea salexigens</name>
    <dbReference type="NCBI Taxonomy" id="287487"/>
    <lineage>
        <taxon>Bacteria</taxon>
        <taxon>Pseudomonadati</taxon>
        <taxon>Pseudomonadota</taxon>
        <taxon>Gammaproteobacteria</taxon>
        <taxon>Cellvibrionales</taxon>
        <taxon>Halieaceae</taxon>
        <taxon>Haliea</taxon>
    </lineage>
</organism>
<dbReference type="InterPro" id="IPR011324">
    <property type="entry name" value="Cytotoxic_necrot_fac-like_cat"/>
</dbReference>
<dbReference type="AlphaFoldDB" id="A0A3C1KIP7"/>
<dbReference type="Gene3D" id="3.60.140.10">
    <property type="entry name" value="CNF1/YfiH-like putative cysteine hydrolases"/>
    <property type="match status" value="1"/>
</dbReference>
<protein>
    <recommendedName>
        <fullName evidence="10">Purine nucleoside phosphorylase</fullName>
    </recommendedName>
</protein>
<evidence type="ECO:0000256" key="7">
    <source>
        <dbReference type="ARBA" id="ARBA00047989"/>
    </source>
</evidence>
<dbReference type="PANTHER" id="PTHR30616:SF2">
    <property type="entry name" value="PURINE NUCLEOSIDE PHOSPHORYLASE LACC1"/>
    <property type="match status" value="1"/>
</dbReference>
<evidence type="ECO:0000256" key="1">
    <source>
        <dbReference type="ARBA" id="ARBA00000553"/>
    </source>
</evidence>
<name>A0A3C1KIP7_9GAMM</name>
<keyword evidence="6" id="KW-0862">Zinc</keyword>
<dbReference type="GO" id="GO:0005507">
    <property type="term" value="F:copper ion binding"/>
    <property type="evidence" value="ECO:0007669"/>
    <property type="project" value="TreeGrafter"/>
</dbReference>
<comment type="catalytic activity">
    <reaction evidence="9">
        <text>S-methyl-5'-thioadenosine + phosphate = 5-(methylsulfanyl)-alpha-D-ribose 1-phosphate + adenine</text>
        <dbReference type="Rhea" id="RHEA:11852"/>
        <dbReference type="ChEBI" id="CHEBI:16708"/>
        <dbReference type="ChEBI" id="CHEBI:17509"/>
        <dbReference type="ChEBI" id="CHEBI:43474"/>
        <dbReference type="ChEBI" id="CHEBI:58533"/>
        <dbReference type="EC" id="2.4.2.28"/>
    </reaction>
    <physiologicalReaction direction="left-to-right" evidence="9">
        <dbReference type="Rhea" id="RHEA:11853"/>
    </physiologicalReaction>
</comment>
<evidence type="ECO:0000313" key="11">
    <source>
        <dbReference type="EMBL" id="HAN26532.1"/>
    </source>
</evidence>
<dbReference type="InterPro" id="IPR038371">
    <property type="entry name" value="Cu_polyphenol_OxRdtase_sf"/>
</dbReference>
<dbReference type="EMBL" id="DMND01000040">
    <property type="protein sequence ID" value="HAN26532.1"/>
    <property type="molecule type" value="Genomic_DNA"/>
</dbReference>
<dbReference type="CDD" id="cd16833">
    <property type="entry name" value="YfiH"/>
    <property type="match status" value="1"/>
</dbReference>
<evidence type="ECO:0000256" key="4">
    <source>
        <dbReference type="ARBA" id="ARBA00022723"/>
    </source>
</evidence>
<evidence type="ECO:0000256" key="5">
    <source>
        <dbReference type="ARBA" id="ARBA00022801"/>
    </source>
</evidence>
<keyword evidence="3" id="KW-0808">Transferase</keyword>
<dbReference type="SUPFAM" id="SSF64438">
    <property type="entry name" value="CNF1/YfiH-like putative cysteine hydrolases"/>
    <property type="match status" value="1"/>
</dbReference>
<comment type="catalytic activity">
    <reaction evidence="8">
        <text>adenosine + phosphate = alpha-D-ribose 1-phosphate + adenine</text>
        <dbReference type="Rhea" id="RHEA:27642"/>
        <dbReference type="ChEBI" id="CHEBI:16335"/>
        <dbReference type="ChEBI" id="CHEBI:16708"/>
        <dbReference type="ChEBI" id="CHEBI:43474"/>
        <dbReference type="ChEBI" id="CHEBI:57720"/>
        <dbReference type="EC" id="2.4.2.1"/>
    </reaction>
    <physiologicalReaction direction="left-to-right" evidence="8">
        <dbReference type="Rhea" id="RHEA:27643"/>
    </physiologicalReaction>
</comment>
<evidence type="ECO:0000256" key="8">
    <source>
        <dbReference type="ARBA" id="ARBA00048968"/>
    </source>
</evidence>
<comment type="catalytic activity">
    <reaction evidence="7">
        <text>adenosine + H2O + H(+) = inosine + NH4(+)</text>
        <dbReference type="Rhea" id="RHEA:24408"/>
        <dbReference type="ChEBI" id="CHEBI:15377"/>
        <dbReference type="ChEBI" id="CHEBI:15378"/>
        <dbReference type="ChEBI" id="CHEBI:16335"/>
        <dbReference type="ChEBI" id="CHEBI:17596"/>
        <dbReference type="ChEBI" id="CHEBI:28938"/>
        <dbReference type="EC" id="3.5.4.4"/>
    </reaction>
    <physiologicalReaction direction="left-to-right" evidence="7">
        <dbReference type="Rhea" id="RHEA:24409"/>
    </physiologicalReaction>
</comment>
<reference evidence="11 12" key="1">
    <citation type="journal article" date="2018" name="Nat. Biotechnol.">
        <title>A standardized bacterial taxonomy based on genome phylogeny substantially revises the tree of life.</title>
        <authorList>
            <person name="Parks D.H."/>
            <person name="Chuvochina M."/>
            <person name="Waite D.W."/>
            <person name="Rinke C."/>
            <person name="Skarshewski A."/>
            <person name="Chaumeil P.A."/>
            <person name="Hugenholtz P."/>
        </authorList>
    </citation>
    <scope>NUCLEOTIDE SEQUENCE [LARGE SCALE GENOMIC DNA]</scope>
    <source>
        <strain evidence="11">UBA9158</strain>
    </source>
</reference>
<dbReference type="GO" id="GO:0016787">
    <property type="term" value="F:hydrolase activity"/>
    <property type="evidence" value="ECO:0007669"/>
    <property type="project" value="UniProtKB-KW"/>
</dbReference>
<evidence type="ECO:0000256" key="3">
    <source>
        <dbReference type="ARBA" id="ARBA00022679"/>
    </source>
</evidence>
<evidence type="ECO:0000256" key="10">
    <source>
        <dbReference type="RuleBase" id="RU361274"/>
    </source>
</evidence>
<dbReference type="Proteomes" id="UP000259273">
    <property type="component" value="Unassembled WGS sequence"/>
</dbReference>
<comment type="catalytic activity">
    <reaction evidence="1">
        <text>inosine + phosphate = alpha-D-ribose 1-phosphate + hypoxanthine</text>
        <dbReference type="Rhea" id="RHEA:27646"/>
        <dbReference type="ChEBI" id="CHEBI:17368"/>
        <dbReference type="ChEBI" id="CHEBI:17596"/>
        <dbReference type="ChEBI" id="CHEBI:43474"/>
        <dbReference type="ChEBI" id="CHEBI:57720"/>
        <dbReference type="EC" id="2.4.2.1"/>
    </reaction>
    <physiologicalReaction direction="left-to-right" evidence="1">
        <dbReference type="Rhea" id="RHEA:27647"/>
    </physiologicalReaction>
</comment>
<dbReference type="STRING" id="1121937.GCA_000423125_01835"/>
<dbReference type="NCBIfam" id="TIGR00726">
    <property type="entry name" value="peptidoglycan editing factor PgeF"/>
    <property type="match status" value="1"/>
</dbReference>
<evidence type="ECO:0000256" key="9">
    <source>
        <dbReference type="ARBA" id="ARBA00049893"/>
    </source>
</evidence>
<dbReference type="GO" id="GO:0017061">
    <property type="term" value="F:S-methyl-5-thioadenosine phosphorylase activity"/>
    <property type="evidence" value="ECO:0007669"/>
    <property type="project" value="UniProtKB-EC"/>
</dbReference>
<keyword evidence="5" id="KW-0378">Hydrolase</keyword>
<evidence type="ECO:0000256" key="2">
    <source>
        <dbReference type="ARBA" id="ARBA00007353"/>
    </source>
</evidence>
<comment type="similarity">
    <text evidence="2 10">Belongs to the purine nucleoside phosphorylase YfiH/LACC1 family.</text>
</comment>
<comment type="caution">
    <text evidence="11">The sequence shown here is derived from an EMBL/GenBank/DDBJ whole genome shotgun (WGS) entry which is preliminary data.</text>
</comment>
<accession>A0A3C1KIP7</accession>
<proteinExistence type="inferred from homology"/>
<dbReference type="InterPro" id="IPR003730">
    <property type="entry name" value="Cu_polyphenol_OxRdtase"/>
</dbReference>